<keyword evidence="9 24" id="KW-1133">Transmembrane helix</keyword>
<evidence type="ECO:0000256" key="1">
    <source>
        <dbReference type="ARBA" id="ARBA00004922"/>
    </source>
</evidence>
<dbReference type="Proteomes" id="UP000030759">
    <property type="component" value="Unassembled WGS sequence"/>
</dbReference>
<keyword evidence="12 24" id="KW-0472">Membrane</keyword>
<comment type="catalytic activity">
    <reaction evidence="23">
        <text>an alpha-L-Fuc-(1-&gt;2)-beta-D-Gal-(1-&gt;4)-beta-D-GlcNAc derivative + GDP-beta-L-fucose = an alpha-L-Fuc-(1-&gt;2)-beta-D-Gal-(1-&gt;4)-[alpha-L-Fuc-(1-&gt;3)]-beta-D-GlcNAc derivative + GDP + H(+)</text>
        <dbReference type="Rhea" id="RHEA:77191"/>
        <dbReference type="ChEBI" id="CHEBI:15378"/>
        <dbReference type="ChEBI" id="CHEBI:57273"/>
        <dbReference type="ChEBI" id="CHEBI:58189"/>
        <dbReference type="ChEBI" id="CHEBI:133510"/>
        <dbReference type="ChEBI" id="CHEBI:195560"/>
    </reaction>
    <physiologicalReaction direction="left-to-right" evidence="23">
        <dbReference type="Rhea" id="RHEA:77192"/>
    </physiologicalReaction>
</comment>
<dbReference type="InterPro" id="IPR038577">
    <property type="entry name" value="GT10-like_C_sf"/>
</dbReference>
<comment type="pathway">
    <text evidence="2">Glycolipid biosynthesis.</text>
</comment>
<comment type="catalytic activity">
    <reaction evidence="16">
        <text>alpha-D-galactosyl-(1-&gt;3)-beta-D-galactosyl-(1-&gt;4)-N-acetyl-beta-D-glucosaminyl-(1-&gt;3)-beta-D-galactosyl-(1-&gt;4)-beta-D-glucosyl-(1&lt;-&gt;1')-ceramide + GDP-beta-L-fucose = a neolactoside IV(3)-alpha-Gal,III(3)-alpha-Fuc-nLc4Cer + GDP + H(+)</text>
        <dbReference type="Rhea" id="RHEA:48380"/>
        <dbReference type="ChEBI" id="CHEBI:15378"/>
        <dbReference type="ChEBI" id="CHEBI:57273"/>
        <dbReference type="ChEBI" id="CHEBI:58189"/>
        <dbReference type="ChEBI" id="CHEBI:90380"/>
        <dbReference type="ChEBI" id="CHEBI:90381"/>
    </reaction>
    <physiologicalReaction direction="left-to-right" evidence="16">
        <dbReference type="Rhea" id="RHEA:48381"/>
    </physiologicalReaction>
</comment>
<keyword evidence="5 24" id="KW-0328">Glycosyltransferase</keyword>
<evidence type="ECO:0000256" key="19">
    <source>
        <dbReference type="ARBA" id="ARBA00036481"/>
    </source>
</evidence>
<evidence type="ECO:0000256" key="22">
    <source>
        <dbReference type="ARBA" id="ARBA00043828"/>
    </source>
</evidence>
<dbReference type="SUPFAM" id="SSF53756">
    <property type="entry name" value="UDP-Glycosyltransferase/glycogen phosphorylase"/>
    <property type="match status" value="1"/>
</dbReference>
<dbReference type="PANTHER" id="PTHR11929:SF10">
    <property type="entry name" value="4-GALACTOSYL-N-ACETYLGLUCOSAMINIDE 3-ALPHA-L-FUCOSYLTRANSFERASE 9"/>
    <property type="match status" value="1"/>
</dbReference>
<comment type="pathway">
    <text evidence="1">Protein modification; protein glycosylation.</text>
</comment>
<dbReference type="GO" id="GO:0032580">
    <property type="term" value="C:Golgi cisterna membrane"/>
    <property type="evidence" value="ECO:0007669"/>
    <property type="project" value="UniProtKB-SubCell"/>
</dbReference>
<dbReference type="EC" id="2.4.1.-" evidence="24"/>
<accession>A0A061IE89</accession>
<evidence type="ECO:0000256" key="17">
    <source>
        <dbReference type="ARBA" id="ARBA00036234"/>
    </source>
</evidence>
<sequence>MESVKNSRFYVEVFDPFGVIFVQCHAYESLCILTLAAIQFDQHPIEEHYGNSRLIKMERITTKLAIYSSHSKDFWSLYFLDDLKGQDTSWFIQCLKKIMTSTSKGILRPFLIVCVILACFMACLLIYIKPTNSWVFSPMESASSVLKMKNFFSTKTDYFNETTILVWVWPFGQTFDLTSCQAMFNIQGCHLTTDRSLYNKSHAVLIHHRDISWDLTNLPQQARPPFQKWIWMNLESPTHTPQKSGIEHLFNLTLTYRRDSDIQVPYGFLTVSTNPFVFEVPSKEKLVCWVVSNWNPEHARVKYYNELSKSIEIHTYGQAFGEYVNEKNLIPTISTCKFYLSFENSIHKDYITEKLYNAFLAGSVPVVLGPSRENYENYIPADSFIHVEDYNSPSELAKYLKEVDKNNKLYLSYFNWRKDFTVNLPRFWESHACLACDHVKRHQEYKSVGNLEKWFWN</sequence>
<feature type="domain" description="Fucosyltransferase C-terminal" evidence="25">
    <location>
        <begin position="281"/>
        <end position="454"/>
    </location>
</feature>
<evidence type="ECO:0000256" key="15">
    <source>
        <dbReference type="ARBA" id="ARBA00029329"/>
    </source>
</evidence>
<comment type="catalytic activity">
    <reaction evidence="18">
        <text>alpha-N-glycoloylneuraminosyl-(2-&gt;3)-beta-D-galactosyl-(1-&gt;4)-N-acetyl-beta-D-glucosaminyl-(1-&gt;3)-beta-D-galactosyl-(1-&gt;4)-N-acetyl-beta-D-glucosaminyl-(1-&gt;3)-beta-D-galactosyl-(1-&gt;4)-beta-D-glucosyl-(1&lt;-&gt;1')-ceramide + GDP-beta-L-fucose = alpha-N-glycoloylneuraminosyl-(2-&gt;3)-beta-D-galactosyl-(1-&gt;4)-N-acetyl-beta-D-glucosaminyl-(1-&gt;3)-beta-D-galactosyl-(1-&gt;4)-[alpha-L-fucosyl-(1-&gt;3)]-N-acetyl-beta-D-glucosaminyl-(1-&gt;3)-beta-D-galactosyl-(1-&gt;4)-beta-D-glucosyl-(1&lt;-&gt;1')-ceramide + GDP + H(+)</text>
        <dbReference type="Rhea" id="RHEA:48388"/>
        <dbReference type="ChEBI" id="CHEBI:15378"/>
        <dbReference type="ChEBI" id="CHEBI:57273"/>
        <dbReference type="ChEBI" id="CHEBI:58189"/>
        <dbReference type="ChEBI" id="CHEBI:90383"/>
        <dbReference type="ChEBI" id="CHEBI:90384"/>
    </reaction>
    <physiologicalReaction direction="left-to-right" evidence="18">
        <dbReference type="Rhea" id="RHEA:48389"/>
    </physiologicalReaction>
</comment>
<evidence type="ECO:0000313" key="27">
    <source>
        <dbReference type="EMBL" id="ERE84329.1"/>
    </source>
</evidence>
<evidence type="ECO:0000256" key="12">
    <source>
        <dbReference type="ARBA" id="ARBA00023136"/>
    </source>
</evidence>
<dbReference type="GO" id="GO:0017083">
    <property type="term" value="F:4-galactosyl-N-acetylglucosaminide 3-alpha-L-fucosyltransferase activity"/>
    <property type="evidence" value="ECO:0007669"/>
    <property type="project" value="UniProtKB-EC"/>
</dbReference>
<dbReference type="InterPro" id="IPR055270">
    <property type="entry name" value="Glyco_tran_10_C"/>
</dbReference>
<keyword evidence="10 24" id="KW-0333">Golgi apparatus</keyword>
<comment type="catalytic activity">
    <reaction evidence="20">
        <text>a neolactoside nLc4Cer + GDP-beta-L-fucose = a neolactoside III(3)-alpha-Fuc-nLc4Cer + GDP + H(+)</text>
        <dbReference type="Rhea" id="RHEA:48376"/>
        <dbReference type="ChEBI" id="CHEBI:15378"/>
        <dbReference type="ChEBI" id="CHEBI:57273"/>
        <dbReference type="ChEBI" id="CHEBI:58189"/>
        <dbReference type="ChEBI" id="CHEBI:90376"/>
        <dbReference type="ChEBI" id="CHEBI:90379"/>
    </reaction>
    <physiologicalReaction direction="left-to-right" evidence="20">
        <dbReference type="Rhea" id="RHEA:48377"/>
    </physiologicalReaction>
</comment>
<comment type="catalytic activity">
    <reaction evidence="19">
        <text>an N-acetyl-alpha-neuraminyl-(2-&gt;3)-beta-D-galactosyl-(1-&gt;4)-N-acetyl-beta-D-glucosaminyl derivative + GDP-beta-L-fucose = an alpha-Neu5Ac-(2-&gt;3)-beta-D-Gal-(1-&gt;4)-[alpha-L-Fuc-(1-&gt;3)]-beta-D-GlcNAc derivative + GDP + H(+)</text>
        <dbReference type="Rhea" id="RHEA:56076"/>
        <dbReference type="ChEBI" id="CHEBI:15378"/>
        <dbReference type="ChEBI" id="CHEBI:57273"/>
        <dbReference type="ChEBI" id="CHEBI:58189"/>
        <dbReference type="ChEBI" id="CHEBI:136545"/>
        <dbReference type="ChEBI" id="CHEBI:139509"/>
    </reaction>
    <physiologicalReaction direction="left-to-right" evidence="19">
        <dbReference type="Rhea" id="RHEA:56077"/>
    </physiologicalReaction>
</comment>
<keyword evidence="13" id="KW-1015">Disulfide bond</keyword>
<dbReference type="InterPro" id="IPR031481">
    <property type="entry name" value="Glyco_tran_10_N"/>
</dbReference>
<evidence type="ECO:0000256" key="23">
    <source>
        <dbReference type="ARBA" id="ARBA00043838"/>
    </source>
</evidence>
<comment type="subcellular location">
    <subcellularLocation>
        <location evidence="24">Golgi apparatus</location>
        <location evidence="24">Golgi stack membrane</location>
        <topology evidence="24">Single-pass type II membrane protein</topology>
    </subcellularLocation>
    <subcellularLocation>
        <location evidence="21">Golgi apparatus</location>
        <location evidence="21">trans-Golgi network membrane</location>
        <topology evidence="21">Single-pass type II membrane protein</topology>
    </subcellularLocation>
</comment>
<dbReference type="Gene3D" id="3.40.50.11660">
    <property type="entry name" value="Glycosyl transferase family 10, C-terminal domain"/>
    <property type="match status" value="1"/>
</dbReference>
<evidence type="ECO:0000256" key="2">
    <source>
        <dbReference type="ARBA" id="ARBA00004934"/>
    </source>
</evidence>
<evidence type="ECO:0000256" key="4">
    <source>
        <dbReference type="ARBA" id="ARBA00011738"/>
    </source>
</evidence>
<keyword evidence="6 24" id="KW-0808">Transferase</keyword>
<evidence type="ECO:0000256" key="18">
    <source>
        <dbReference type="ARBA" id="ARBA00036295"/>
    </source>
</evidence>
<keyword evidence="11" id="KW-0443">Lipid metabolism</keyword>
<comment type="catalytic activity">
    <reaction evidence="17">
        <text>an alpha-Neu5Ac-(2-&gt;3)-beta-D-Gal-(1-&gt;4)-beta-D-GlcNAc-(1-&gt;3)-beta-D-Gal-(1-&gt;4)-beta-D-GlcNAc derivative + GDP-beta-L-fucose = an alpha-Neu5Ac-(2-&gt;3)-beta-D-Gal-(1-&gt;4)-beta-D-GlcNAc-(1-&gt;3)-beta-D-Gal-(1-&gt;4)-[alpha-L-Fuc-(1-&gt;3)]-beta-D-GlcNAc derivative + GDP + H(+)</text>
        <dbReference type="Rhea" id="RHEA:68044"/>
        <dbReference type="ChEBI" id="CHEBI:15378"/>
        <dbReference type="ChEBI" id="CHEBI:57273"/>
        <dbReference type="ChEBI" id="CHEBI:58189"/>
        <dbReference type="ChEBI" id="CHEBI:145343"/>
        <dbReference type="ChEBI" id="CHEBI:176900"/>
    </reaction>
    <physiologicalReaction direction="left-to-right" evidence="17">
        <dbReference type="Rhea" id="RHEA:68045"/>
    </physiologicalReaction>
</comment>
<feature type="transmembrane region" description="Helical" evidence="24">
    <location>
        <begin position="106"/>
        <end position="128"/>
    </location>
</feature>
<evidence type="ECO:0000259" key="26">
    <source>
        <dbReference type="Pfam" id="PF17039"/>
    </source>
</evidence>
<name>A0A061IE89_CRIGR</name>
<evidence type="ECO:0000259" key="25">
    <source>
        <dbReference type="Pfam" id="PF00852"/>
    </source>
</evidence>
<reference evidence="28" key="1">
    <citation type="journal article" date="2013" name="Nat. Biotechnol.">
        <title>Chinese hamster genome sequenced from sorted chromosomes.</title>
        <authorList>
            <person name="Brinkrolf K."/>
            <person name="Rupp O."/>
            <person name="Laux H."/>
            <person name="Kollin F."/>
            <person name="Ernst W."/>
            <person name="Linke B."/>
            <person name="Kofler R."/>
            <person name="Romand S."/>
            <person name="Hesse F."/>
            <person name="Budach W.E."/>
            <person name="Galosy S."/>
            <person name="Muller D."/>
            <person name="Noll T."/>
            <person name="Wienberg J."/>
            <person name="Jostock T."/>
            <person name="Leonard M."/>
            <person name="Grillari J."/>
            <person name="Tauch A."/>
            <person name="Goesmann A."/>
            <person name="Helk B."/>
            <person name="Mott J.E."/>
            <person name="Puhler A."/>
            <person name="Borth N."/>
        </authorList>
    </citation>
    <scope>NUCLEOTIDE SEQUENCE [LARGE SCALE GENOMIC DNA]</scope>
    <source>
        <strain evidence="28">17A/GY</strain>
    </source>
</reference>
<organism evidence="27 28">
    <name type="scientific">Cricetulus griseus</name>
    <name type="common">Chinese hamster</name>
    <name type="synonym">Cricetulus barabensis griseus</name>
    <dbReference type="NCBI Taxonomy" id="10029"/>
    <lineage>
        <taxon>Eukaryota</taxon>
        <taxon>Metazoa</taxon>
        <taxon>Chordata</taxon>
        <taxon>Craniata</taxon>
        <taxon>Vertebrata</taxon>
        <taxon>Euteleostomi</taxon>
        <taxon>Mammalia</taxon>
        <taxon>Eutheria</taxon>
        <taxon>Euarchontoglires</taxon>
        <taxon>Glires</taxon>
        <taxon>Rodentia</taxon>
        <taxon>Myomorpha</taxon>
        <taxon>Muroidea</taxon>
        <taxon>Cricetidae</taxon>
        <taxon>Cricetinae</taxon>
        <taxon>Cricetulus</taxon>
    </lineage>
</organism>
<feature type="domain" description="Fucosyltransferase N-terminal" evidence="26">
    <location>
        <begin position="160"/>
        <end position="267"/>
    </location>
</feature>
<evidence type="ECO:0000256" key="11">
    <source>
        <dbReference type="ARBA" id="ARBA00023098"/>
    </source>
</evidence>
<dbReference type="FunFam" id="3.40.50.11660:FF:000001">
    <property type="entry name" value="alpha-(1,3)-fucosyltransferase 9"/>
    <property type="match status" value="1"/>
</dbReference>
<evidence type="ECO:0000256" key="3">
    <source>
        <dbReference type="ARBA" id="ARBA00008919"/>
    </source>
</evidence>
<evidence type="ECO:0000256" key="8">
    <source>
        <dbReference type="ARBA" id="ARBA00022968"/>
    </source>
</evidence>
<proteinExistence type="inferred from homology"/>
<dbReference type="Pfam" id="PF17039">
    <property type="entry name" value="Glyco_tran_10_N"/>
    <property type="match status" value="1"/>
</dbReference>
<keyword evidence="7 24" id="KW-0812">Transmembrane</keyword>
<evidence type="ECO:0000256" key="21">
    <source>
        <dbReference type="ARBA" id="ARBA00037848"/>
    </source>
</evidence>
<dbReference type="AlphaFoldDB" id="A0A061IE89"/>
<evidence type="ECO:0000256" key="14">
    <source>
        <dbReference type="ARBA" id="ARBA00023180"/>
    </source>
</evidence>
<evidence type="ECO:0000313" key="28">
    <source>
        <dbReference type="Proteomes" id="UP000030759"/>
    </source>
</evidence>
<evidence type="ECO:0000256" key="5">
    <source>
        <dbReference type="ARBA" id="ARBA00022676"/>
    </source>
</evidence>
<comment type="subunit">
    <text evidence="4">Homodimer.</text>
</comment>
<evidence type="ECO:0000256" key="24">
    <source>
        <dbReference type="RuleBase" id="RU003832"/>
    </source>
</evidence>
<gene>
    <name evidence="27" type="ORF">H671_2g6051</name>
</gene>
<keyword evidence="14" id="KW-0325">Glycoprotein</keyword>
<evidence type="ECO:0000256" key="7">
    <source>
        <dbReference type="ARBA" id="ARBA00022692"/>
    </source>
</evidence>
<evidence type="ECO:0000256" key="16">
    <source>
        <dbReference type="ARBA" id="ARBA00036053"/>
    </source>
</evidence>
<evidence type="ECO:0000256" key="13">
    <source>
        <dbReference type="ARBA" id="ARBA00023157"/>
    </source>
</evidence>
<dbReference type="PANTHER" id="PTHR11929">
    <property type="entry name" value="ALPHA- 1,3 -FUCOSYLTRANSFERASE"/>
    <property type="match status" value="1"/>
</dbReference>
<keyword evidence="8" id="KW-0735">Signal-anchor</keyword>
<dbReference type="UniPathway" id="UPA00378"/>
<protein>
    <recommendedName>
        <fullName evidence="24">Fucosyltransferase</fullName>
        <ecNumber evidence="24">2.4.1.-</ecNumber>
    </recommendedName>
</protein>
<dbReference type="GO" id="GO:0006629">
    <property type="term" value="P:lipid metabolic process"/>
    <property type="evidence" value="ECO:0007669"/>
    <property type="project" value="UniProtKB-KW"/>
</dbReference>
<comment type="similarity">
    <text evidence="3 24">Belongs to the glycosyltransferase 10 family.</text>
</comment>
<evidence type="ECO:0000256" key="9">
    <source>
        <dbReference type="ARBA" id="ARBA00022989"/>
    </source>
</evidence>
<evidence type="ECO:0000256" key="10">
    <source>
        <dbReference type="ARBA" id="ARBA00023034"/>
    </source>
</evidence>
<evidence type="ECO:0000256" key="20">
    <source>
        <dbReference type="ARBA" id="ARBA00036757"/>
    </source>
</evidence>
<comment type="catalytic activity">
    <reaction evidence="15">
        <text>a beta-D-galactosyl-(1-&gt;4)-N-acetyl-beta-D-glucosaminyl derivative + GDP-beta-L-fucose = a beta-D-galactosyl-(1-&gt;4)-[alpha-L-fucosyl-(1-&gt;3)]-N-acetyl-beta-D-glucosaminyl derivative + GDP + H(+)</text>
        <dbReference type="Rhea" id="RHEA:14257"/>
        <dbReference type="ChEBI" id="CHEBI:15378"/>
        <dbReference type="ChEBI" id="CHEBI:57273"/>
        <dbReference type="ChEBI" id="CHEBI:58189"/>
        <dbReference type="ChEBI" id="CHEBI:133507"/>
        <dbReference type="ChEBI" id="CHEBI:137941"/>
        <dbReference type="EC" id="2.4.1.152"/>
    </reaction>
    <physiologicalReaction direction="left-to-right" evidence="15">
        <dbReference type="Rhea" id="RHEA:14258"/>
    </physiologicalReaction>
</comment>
<comment type="catalytic activity">
    <reaction evidence="22">
        <text>beta-D-Gal-(1-&gt;4)-beta-D-GlcNAc-(1-&gt;3)-beta-D-Gal-(1-&gt;4)-D-Glc + GDP-beta-L-fucose = beta-D-Gal-(1-&gt;4)-[alpha-L-Fuc-(1-&gt;3)]-beta-D-GlcNAc-(1-&gt;3)-beta-D-Gal-(1-&gt;4)-D-Glc + GDP + H(+)</text>
        <dbReference type="Rhea" id="RHEA:77187"/>
        <dbReference type="ChEBI" id="CHEBI:15378"/>
        <dbReference type="ChEBI" id="CHEBI:57273"/>
        <dbReference type="ChEBI" id="CHEBI:58189"/>
        <dbReference type="ChEBI" id="CHEBI:60239"/>
        <dbReference type="ChEBI" id="CHEBI:61352"/>
    </reaction>
    <physiologicalReaction direction="left-to-right" evidence="22">
        <dbReference type="Rhea" id="RHEA:77188"/>
    </physiologicalReaction>
</comment>
<dbReference type="Pfam" id="PF00852">
    <property type="entry name" value="Glyco_transf_10"/>
    <property type="match status" value="1"/>
</dbReference>
<dbReference type="EMBL" id="KE668040">
    <property type="protein sequence ID" value="ERE84329.1"/>
    <property type="molecule type" value="Genomic_DNA"/>
</dbReference>
<dbReference type="InterPro" id="IPR001503">
    <property type="entry name" value="Glyco_trans_10"/>
</dbReference>
<evidence type="ECO:0000256" key="6">
    <source>
        <dbReference type="ARBA" id="ARBA00022679"/>
    </source>
</evidence>